<dbReference type="GO" id="GO:0071111">
    <property type="term" value="F:cyclic-guanylate-specific phosphodiesterase activity"/>
    <property type="evidence" value="ECO:0007669"/>
    <property type="project" value="InterPro"/>
</dbReference>
<dbReference type="PROSITE" id="PS50883">
    <property type="entry name" value="EAL"/>
    <property type="match status" value="1"/>
</dbReference>
<dbReference type="PROSITE" id="PS50110">
    <property type="entry name" value="RESPONSE_REGULATORY"/>
    <property type="match status" value="1"/>
</dbReference>
<accession>A0A0J6FYR4</accession>
<dbReference type="CDD" id="cd01948">
    <property type="entry name" value="EAL"/>
    <property type="match status" value="1"/>
</dbReference>
<dbReference type="Proteomes" id="UP000183613">
    <property type="component" value="Unassembled WGS sequence"/>
</dbReference>
<dbReference type="AlphaFoldDB" id="A0A0J6FYR4"/>
<feature type="domain" description="EAL" evidence="3">
    <location>
        <begin position="139"/>
        <end position="392"/>
    </location>
</feature>
<dbReference type="SUPFAM" id="SSF141868">
    <property type="entry name" value="EAL domain-like"/>
    <property type="match status" value="1"/>
</dbReference>
<dbReference type="InterPro" id="IPR035919">
    <property type="entry name" value="EAL_sf"/>
</dbReference>
<dbReference type="Pfam" id="PF00563">
    <property type="entry name" value="EAL"/>
    <property type="match status" value="1"/>
</dbReference>
<evidence type="ECO:0000256" key="1">
    <source>
        <dbReference type="PROSITE-ProRule" id="PRU00169"/>
    </source>
</evidence>
<name>A0A0J6FYR4_PSEDM</name>
<dbReference type="SMART" id="SM00448">
    <property type="entry name" value="REC"/>
    <property type="match status" value="1"/>
</dbReference>
<evidence type="ECO:0000313" key="5">
    <source>
        <dbReference type="Proteomes" id="UP000183613"/>
    </source>
</evidence>
<reference evidence="4" key="1">
    <citation type="submission" date="2016-10" db="EMBL/GenBank/DDBJ databases">
        <authorList>
            <person name="Varghese N."/>
            <person name="Submissions S."/>
        </authorList>
    </citation>
    <scope>NUCLEOTIDE SEQUENCE [LARGE SCALE GENOMIC DNA]</scope>
    <source>
        <strain evidence="4">LMG 25555</strain>
    </source>
</reference>
<dbReference type="OrthoDB" id="9812358at2"/>
<dbReference type="InterPro" id="IPR050706">
    <property type="entry name" value="Cyclic-di-GMP_PDE-like"/>
</dbReference>
<dbReference type="EMBL" id="FNUD01000002">
    <property type="protein sequence ID" value="SEE96889.1"/>
    <property type="molecule type" value="Genomic_DNA"/>
</dbReference>
<proteinExistence type="predicted"/>
<dbReference type="PANTHER" id="PTHR33121:SF70">
    <property type="entry name" value="SIGNALING PROTEIN YKOW"/>
    <property type="match status" value="1"/>
</dbReference>
<comment type="caution">
    <text evidence="4">The sequence shown here is derived from an EMBL/GenBank/DDBJ whole genome shotgun (WGS) entry which is preliminary data.</text>
</comment>
<dbReference type="InterPro" id="IPR011006">
    <property type="entry name" value="CheY-like_superfamily"/>
</dbReference>
<evidence type="ECO:0000313" key="4">
    <source>
        <dbReference type="EMBL" id="SEE96889.1"/>
    </source>
</evidence>
<dbReference type="SMART" id="SM00052">
    <property type="entry name" value="EAL"/>
    <property type="match status" value="1"/>
</dbReference>
<evidence type="ECO:0000259" key="3">
    <source>
        <dbReference type="PROSITE" id="PS50883"/>
    </source>
</evidence>
<dbReference type="PANTHER" id="PTHR33121">
    <property type="entry name" value="CYCLIC DI-GMP PHOSPHODIESTERASE PDEF"/>
    <property type="match status" value="1"/>
</dbReference>
<dbReference type="SUPFAM" id="SSF52172">
    <property type="entry name" value="CheY-like"/>
    <property type="match status" value="1"/>
</dbReference>
<dbReference type="InterPro" id="IPR001789">
    <property type="entry name" value="Sig_transdc_resp-reg_receiver"/>
</dbReference>
<dbReference type="InterPro" id="IPR001633">
    <property type="entry name" value="EAL_dom"/>
</dbReference>
<protein>
    <submittedName>
        <fullName evidence="4">EAL domain, c-di-GMP-specific phosphodiesterase class I (Or its enzymatically inactive variant)</fullName>
    </submittedName>
</protein>
<dbReference type="Gene3D" id="3.40.50.2300">
    <property type="match status" value="1"/>
</dbReference>
<dbReference type="Pfam" id="PF00072">
    <property type="entry name" value="Response_reg"/>
    <property type="match status" value="1"/>
</dbReference>
<dbReference type="Gene3D" id="3.20.20.450">
    <property type="entry name" value="EAL domain"/>
    <property type="match status" value="1"/>
</dbReference>
<dbReference type="PATRIC" id="fig|882211.3.peg.4311"/>
<feature type="modified residue" description="4-aspartylphosphate" evidence="1">
    <location>
        <position position="55"/>
    </location>
</feature>
<evidence type="ECO:0000259" key="2">
    <source>
        <dbReference type="PROSITE" id="PS50110"/>
    </source>
</evidence>
<organism evidence="4 5">
    <name type="scientific">Pseudomonas deceptionensis</name>
    <dbReference type="NCBI Taxonomy" id="882211"/>
    <lineage>
        <taxon>Bacteria</taxon>
        <taxon>Pseudomonadati</taxon>
        <taxon>Pseudomonadota</taxon>
        <taxon>Gammaproteobacteria</taxon>
        <taxon>Pseudomonadales</taxon>
        <taxon>Pseudomonadaceae</taxon>
        <taxon>Pseudomonas</taxon>
    </lineage>
</organism>
<gene>
    <name evidence="4" type="ORF">SAMN04489800_3190</name>
</gene>
<sequence length="401" mass="44390">MKPYRVLIVEAHPFQLEYVLNVFNEVGGFTVDTVRDGVFALECLALHAYDLLLCDLLMPIMDGVQLIQKVAALEQPPALALVSAAPRRMLVSAELAAKNLGLSVLGLIAKPVETDALRHLKARLAVARLNAESACVHTLNIDPRSIELAMNNGQIQAWFQPKISLRNGNILSAEALVRWAHPESGLLLPKDFLSALISLGLEERLLWLMLEQTLQAQRQWRARGRDVPVSINLPTHLLNEHDLVDRLRNYVVNHGTEPSRIVFELMESSTTEELGNYYAGACRLRMMGFGLAQDDFGKGFSSYFNLISTPFSELKIDRSLVHGCAENESLACALISLVQLSRKLGLTVVAEGVETRAELDFLRSIECDQAQGFFIGGATSCSDFAAELYSYPFNRPALSVR</sequence>
<feature type="domain" description="Response regulatory" evidence="2">
    <location>
        <begin position="5"/>
        <end position="125"/>
    </location>
</feature>
<keyword evidence="1" id="KW-0597">Phosphoprotein</keyword>
<dbReference type="RefSeq" id="WP_048361916.1">
    <property type="nucleotide sequence ID" value="NZ_FNUD01000002.1"/>
</dbReference>
<keyword evidence="5" id="KW-1185">Reference proteome</keyword>
<dbReference type="GO" id="GO:0000160">
    <property type="term" value="P:phosphorelay signal transduction system"/>
    <property type="evidence" value="ECO:0007669"/>
    <property type="project" value="InterPro"/>
</dbReference>